<reference evidence="3 4" key="1">
    <citation type="submission" date="2020-07" db="EMBL/GenBank/DDBJ databases">
        <title>Sequencing the genomes of 1000 actinobacteria strains.</title>
        <authorList>
            <person name="Klenk H.-P."/>
        </authorList>
    </citation>
    <scope>NUCLEOTIDE SEQUENCE [LARGE SCALE GENOMIC DNA]</scope>
    <source>
        <strain evidence="3 4">CXB654</strain>
    </source>
</reference>
<dbReference type="EMBL" id="JACCCC010000001">
    <property type="protein sequence ID" value="NYE50581.1"/>
    <property type="molecule type" value="Genomic_DNA"/>
</dbReference>
<keyword evidence="1" id="KW-0472">Membrane</keyword>
<name>A0A852U337_9ACTN</name>
<evidence type="ECO:0000313" key="4">
    <source>
        <dbReference type="Proteomes" id="UP000589036"/>
    </source>
</evidence>
<gene>
    <name evidence="3" type="ORF">HDA32_005701</name>
</gene>
<accession>A0A852U337</accession>
<organism evidence="3 4">
    <name type="scientific">Spinactinospora alkalitolerans</name>
    <dbReference type="NCBI Taxonomy" id="687207"/>
    <lineage>
        <taxon>Bacteria</taxon>
        <taxon>Bacillati</taxon>
        <taxon>Actinomycetota</taxon>
        <taxon>Actinomycetes</taxon>
        <taxon>Streptosporangiales</taxon>
        <taxon>Nocardiopsidaceae</taxon>
        <taxon>Spinactinospora</taxon>
    </lineage>
</organism>
<protein>
    <submittedName>
        <fullName evidence="3">Signal transduction histidine kinase</fullName>
    </submittedName>
</protein>
<keyword evidence="1" id="KW-0812">Transmembrane</keyword>
<keyword evidence="3" id="KW-0418">Kinase</keyword>
<dbReference type="Pfam" id="PF07730">
    <property type="entry name" value="HisKA_3"/>
    <property type="match status" value="1"/>
</dbReference>
<feature type="transmembrane region" description="Helical" evidence="1">
    <location>
        <begin position="58"/>
        <end position="76"/>
    </location>
</feature>
<feature type="domain" description="Signal transduction histidine kinase subgroup 3 dimerisation and phosphoacceptor" evidence="2">
    <location>
        <begin position="100"/>
        <end position="134"/>
    </location>
</feature>
<dbReference type="Proteomes" id="UP000589036">
    <property type="component" value="Unassembled WGS sequence"/>
</dbReference>
<dbReference type="GO" id="GO:0016020">
    <property type="term" value="C:membrane"/>
    <property type="evidence" value="ECO:0007669"/>
    <property type="project" value="InterPro"/>
</dbReference>
<dbReference type="GO" id="GO:0046983">
    <property type="term" value="F:protein dimerization activity"/>
    <property type="evidence" value="ECO:0007669"/>
    <property type="project" value="InterPro"/>
</dbReference>
<evidence type="ECO:0000256" key="1">
    <source>
        <dbReference type="SAM" id="Phobius"/>
    </source>
</evidence>
<dbReference type="InterPro" id="IPR011712">
    <property type="entry name" value="Sig_transdc_His_kin_sub3_dim/P"/>
</dbReference>
<sequence length="166" mass="17883">MSVLLLLTGGWLWHGMTGPLTATALVVLRPRIGWAVAAVVTAALLPFALLLSLPLDKALHWAACHTAAMVGTYVLARLVDIVHERLRDRRSSERSALAEERGRIAADVHDILGRTLTAIALKGEIIPRMGSDQPGLQDGEPIPGDADAQCALRGPVRHRVLVDHHP</sequence>
<dbReference type="RefSeq" id="WP_179646038.1">
    <property type="nucleotide sequence ID" value="NZ_BAAAYY010000044.1"/>
</dbReference>
<keyword evidence="4" id="KW-1185">Reference proteome</keyword>
<dbReference type="AlphaFoldDB" id="A0A852U337"/>
<evidence type="ECO:0000313" key="3">
    <source>
        <dbReference type="EMBL" id="NYE50581.1"/>
    </source>
</evidence>
<dbReference type="GO" id="GO:0000155">
    <property type="term" value="F:phosphorelay sensor kinase activity"/>
    <property type="evidence" value="ECO:0007669"/>
    <property type="project" value="InterPro"/>
</dbReference>
<feature type="transmembrane region" description="Helical" evidence="1">
    <location>
        <begin position="32"/>
        <end position="51"/>
    </location>
</feature>
<comment type="caution">
    <text evidence="3">The sequence shown here is derived from an EMBL/GenBank/DDBJ whole genome shotgun (WGS) entry which is preliminary data.</text>
</comment>
<keyword evidence="3" id="KW-0808">Transferase</keyword>
<proteinExistence type="predicted"/>
<evidence type="ECO:0000259" key="2">
    <source>
        <dbReference type="Pfam" id="PF07730"/>
    </source>
</evidence>
<dbReference type="Gene3D" id="1.20.5.1930">
    <property type="match status" value="1"/>
</dbReference>
<keyword evidence="1" id="KW-1133">Transmembrane helix</keyword>